<proteinExistence type="predicted"/>
<organism evidence="2 3">
    <name type="scientific">Spartinivicinus poritis</name>
    <dbReference type="NCBI Taxonomy" id="2994640"/>
    <lineage>
        <taxon>Bacteria</taxon>
        <taxon>Pseudomonadati</taxon>
        <taxon>Pseudomonadota</taxon>
        <taxon>Gammaproteobacteria</taxon>
        <taxon>Oceanospirillales</taxon>
        <taxon>Zooshikellaceae</taxon>
        <taxon>Spartinivicinus</taxon>
    </lineage>
</organism>
<accession>A0ABT5UK28</accession>
<comment type="caution">
    <text evidence="2">The sequence shown here is derived from an EMBL/GenBank/DDBJ whole genome shotgun (WGS) entry which is preliminary data.</text>
</comment>
<dbReference type="RefSeq" id="WP_274691697.1">
    <property type="nucleotide sequence ID" value="NZ_JAPMOU010000061.1"/>
</dbReference>
<keyword evidence="3" id="KW-1185">Reference proteome</keyword>
<protein>
    <recommendedName>
        <fullName evidence="1">DUF6538 domain-containing protein</fullName>
    </recommendedName>
</protein>
<dbReference type="Pfam" id="PF20172">
    <property type="entry name" value="DUF6538"/>
    <property type="match status" value="1"/>
</dbReference>
<dbReference type="Proteomes" id="UP001528823">
    <property type="component" value="Unassembled WGS sequence"/>
</dbReference>
<feature type="domain" description="DUF6538" evidence="1">
    <location>
        <begin position="4"/>
        <end position="61"/>
    </location>
</feature>
<name>A0ABT5UK28_9GAMM</name>
<dbReference type="InterPro" id="IPR046668">
    <property type="entry name" value="DUF6538"/>
</dbReference>
<evidence type="ECO:0000313" key="3">
    <source>
        <dbReference type="Proteomes" id="UP001528823"/>
    </source>
</evidence>
<dbReference type="EMBL" id="JAPMOU010000061">
    <property type="protein sequence ID" value="MDE1465389.1"/>
    <property type="molecule type" value="Genomic_DNA"/>
</dbReference>
<gene>
    <name evidence="2" type="ORF">ORQ98_25815</name>
</gene>
<evidence type="ECO:0000259" key="1">
    <source>
        <dbReference type="Pfam" id="PF20172"/>
    </source>
</evidence>
<reference evidence="2 3" key="1">
    <citation type="submission" date="2022-11" db="EMBL/GenBank/DDBJ databases">
        <title>Spartinivicinus poritis sp. nov., isolated from scleractinian coral Porites lutea.</title>
        <authorList>
            <person name="Zhang G."/>
            <person name="Cai L."/>
            <person name="Wei Q."/>
        </authorList>
    </citation>
    <scope>NUCLEOTIDE SEQUENCE [LARGE SCALE GENOMIC DNA]</scope>
    <source>
        <strain evidence="2 3">A2-2</strain>
    </source>
</reference>
<sequence length="69" mass="7997">MRNMFLRNSSYYFRKVLPEDLRHTFGKREIFFSLQTKSKRLASSKAAAIIGAVDAAIYEMRGLPDVARR</sequence>
<evidence type="ECO:0000313" key="2">
    <source>
        <dbReference type="EMBL" id="MDE1465389.1"/>
    </source>
</evidence>